<protein>
    <submittedName>
        <fullName evidence="1">Uncharacterized protein</fullName>
    </submittedName>
</protein>
<evidence type="ECO:0000313" key="1">
    <source>
        <dbReference type="EMBL" id="CAG7837592.1"/>
    </source>
</evidence>
<organism evidence="1 2">
    <name type="scientific">Allacma fusca</name>
    <dbReference type="NCBI Taxonomy" id="39272"/>
    <lineage>
        <taxon>Eukaryota</taxon>
        <taxon>Metazoa</taxon>
        <taxon>Ecdysozoa</taxon>
        <taxon>Arthropoda</taxon>
        <taxon>Hexapoda</taxon>
        <taxon>Collembola</taxon>
        <taxon>Symphypleona</taxon>
        <taxon>Sminthuridae</taxon>
        <taxon>Allacma</taxon>
    </lineage>
</organism>
<dbReference type="EMBL" id="CAJVCH010571472">
    <property type="protein sequence ID" value="CAG7837592.1"/>
    <property type="molecule type" value="Genomic_DNA"/>
</dbReference>
<evidence type="ECO:0000313" key="2">
    <source>
        <dbReference type="Proteomes" id="UP000708208"/>
    </source>
</evidence>
<proteinExistence type="predicted"/>
<name>A0A8J2LVV2_9HEXA</name>
<dbReference type="Proteomes" id="UP000708208">
    <property type="component" value="Unassembled WGS sequence"/>
</dbReference>
<gene>
    <name evidence="1" type="ORF">AFUS01_LOCUS46684</name>
</gene>
<keyword evidence="2" id="KW-1185">Reference proteome</keyword>
<accession>A0A8J2LVV2</accession>
<dbReference type="AlphaFoldDB" id="A0A8J2LVV2"/>
<comment type="caution">
    <text evidence="1">The sequence shown here is derived from an EMBL/GenBank/DDBJ whole genome shotgun (WGS) entry which is preliminary data.</text>
</comment>
<sequence>MLKDRVVDDAGGVGGCGKLQLGLDWVDDAGVISEVEKKCAGPLRFFILFKIQVTFSRGIPVTLTSVAGLALRTNSLRHLLQTTGVSIVDIDWFDFVL</sequence>
<reference evidence="1" key="1">
    <citation type="submission" date="2021-06" db="EMBL/GenBank/DDBJ databases">
        <authorList>
            <person name="Hodson N. C."/>
            <person name="Mongue J. A."/>
            <person name="Jaron S. K."/>
        </authorList>
    </citation>
    <scope>NUCLEOTIDE SEQUENCE</scope>
</reference>